<comment type="caution">
    <text evidence="3">The sequence shown here is derived from an EMBL/GenBank/DDBJ whole genome shotgun (WGS) entry which is preliminary data.</text>
</comment>
<dbReference type="AlphaFoldDB" id="A0A5M9JLL3"/>
<keyword evidence="2" id="KW-0812">Transmembrane</keyword>
<organism evidence="3 4">
    <name type="scientific">Monilinia fructicola</name>
    <name type="common">Brown rot fungus</name>
    <name type="synonym">Ciboria fructicola</name>
    <dbReference type="NCBI Taxonomy" id="38448"/>
    <lineage>
        <taxon>Eukaryota</taxon>
        <taxon>Fungi</taxon>
        <taxon>Dikarya</taxon>
        <taxon>Ascomycota</taxon>
        <taxon>Pezizomycotina</taxon>
        <taxon>Leotiomycetes</taxon>
        <taxon>Helotiales</taxon>
        <taxon>Sclerotiniaceae</taxon>
        <taxon>Monilinia</taxon>
    </lineage>
</organism>
<protein>
    <submittedName>
        <fullName evidence="3">Uncharacterized protein</fullName>
    </submittedName>
</protein>
<evidence type="ECO:0000256" key="1">
    <source>
        <dbReference type="SAM" id="MobiDB-lite"/>
    </source>
</evidence>
<proteinExistence type="predicted"/>
<keyword evidence="2" id="KW-0472">Membrane</keyword>
<dbReference type="EMBL" id="VICG01000009">
    <property type="protein sequence ID" value="KAA8568636.1"/>
    <property type="molecule type" value="Genomic_DNA"/>
</dbReference>
<keyword evidence="4" id="KW-1185">Reference proteome</keyword>
<evidence type="ECO:0000313" key="4">
    <source>
        <dbReference type="Proteomes" id="UP000322873"/>
    </source>
</evidence>
<evidence type="ECO:0000313" key="3">
    <source>
        <dbReference type="EMBL" id="KAA8568636.1"/>
    </source>
</evidence>
<gene>
    <name evidence="3" type="ORF">EYC84_007647</name>
</gene>
<accession>A0A5M9JLL3</accession>
<dbReference type="Proteomes" id="UP000322873">
    <property type="component" value="Unassembled WGS sequence"/>
</dbReference>
<feature type="region of interest" description="Disordered" evidence="1">
    <location>
        <begin position="1"/>
        <end position="21"/>
    </location>
</feature>
<feature type="transmembrane region" description="Helical" evidence="2">
    <location>
        <begin position="59"/>
        <end position="82"/>
    </location>
</feature>
<name>A0A5M9JLL3_MONFR</name>
<reference evidence="3 4" key="1">
    <citation type="submission" date="2019-06" db="EMBL/GenBank/DDBJ databases">
        <title>Genome Sequence of the Brown Rot Fungal Pathogen Monilinia fructicola.</title>
        <authorList>
            <person name="De Miccolis Angelini R.M."/>
            <person name="Landi L."/>
            <person name="Abate D."/>
            <person name="Pollastro S."/>
            <person name="Romanazzi G."/>
            <person name="Faretra F."/>
        </authorList>
    </citation>
    <scope>NUCLEOTIDE SEQUENCE [LARGE SCALE GENOMIC DNA]</scope>
    <source>
        <strain evidence="3 4">Mfrc123</strain>
    </source>
</reference>
<keyword evidence="2" id="KW-1133">Transmembrane helix</keyword>
<sequence>MEADESSENRSGRLASVPGSADAGEDAVVALGRCVPGWFFYRGDDGNGRGNGSERTTDIWFLSFFDSYFFFHIFILVLDCYFPSFPRSSLSTPSTCSVMSLANG</sequence>
<evidence type="ECO:0000256" key="2">
    <source>
        <dbReference type="SAM" id="Phobius"/>
    </source>
</evidence>